<dbReference type="EMBL" id="BSXS01005171">
    <property type="protein sequence ID" value="GME84004.1"/>
    <property type="molecule type" value="Genomic_DNA"/>
</dbReference>
<proteinExistence type="predicted"/>
<dbReference type="Proteomes" id="UP001165064">
    <property type="component" value="Unassembled WGS sequence"/>
</dbReference>
<evidence type="ECO:0000313" key="1">
    <source>
        <dbReference type="EMBL" id="GME84004.1"/>
    </source>
</evidence>
<organism evidence="1 2">
    <name type="scientific">Ambrosiozyma monospora</name>
    <name type="common">Yeast</name>
    <name type="synonym">Endomycopsis monosporus</name>
    <dbReference type="NCBI Taxonomy" id="43982"/>
    <lineage>
        <taxon>Eukaryota</taxon>
        <taxon>Fungi</taxon>
        <taxon>Dikarya</taxon>
        <taxon>Ascomycota</taxon>
        <taxon>Saccharomycotina</taxon>
        <taxon>Pichiomycetes</taxon>
        <taxon>Pichiales</taxon>
        <taxon>Pichiaceae</taxon>
        <taxon>Ambrosiozyma</taxon>
    </lineage>
</organism>
<sequence>MYEIFNYPELELSENQDEDELLEQMPYYDQDELKSLIVSLSRESSKRVSKRDKKETKSIFREVLKTIERHAILTPDEAANRRLQLADNNGKLDSDDDSMVLSKLKLNKAKNLAIKSWFEYVRLIHLKFVFDSQLSAQYLSNKEFRDLLLPPDDSRRFESSFNDDDDAGAIGNGKKWETGAGKLSGVKKELKIKHARDAKLRERMEDLELN</sequence>
<comment type="caution">
    <text evidence="1">The sequence shown here is derived from an EMBL/GenBank/DDBJ whole genome shotgun (WGS) entry which is preliminary data.</text>
</comment>
<evidence type="ECO:0000313" key="2">
    <source>
        <dbReference type="Proteomes" id="UP001165064"/>
    </source>
</evidence>
<accession>A0ACB5T9M4</accession>
<reference evidence="1" key="1">
    <citation type="submission" date="2023-04" db="EMBL/GenBank/DDBJ databases">
        <title>Ambrosiozyma monospora NBRC 10751.</title>
        <authorList>
            <person name="Ichikawa N."/>
            <person name="Sato H."/>
            <person name="Tonouchi N."/>
        </authorList>
    </citation>
    <scope>NUCLEOTIDE SEQUENCE</scope>
    <source>
        <strain evidence="1">NBRC 10751</strain>
    </source>
</reference>
<keyword evidence="2" id="KW-1185">Reference proteome</keyword>
<protein>
    <submittedName>
        <fullName evidence="1">Unnamed protein product</fullName>
    </submittedName>
</protein>
<gene>
    <name evidence="1" type="ORF">Amon02_000655800</name>
</gene>
<name>A0ACB5T9M4_AMBMO</name>